<evidence type="ECO:0000313" key="4">
    <source>
        <dbReference type="Proteomes" id="UP001165121"/>
    </source>
</evidence>
<accession>A0A9W6X8B2</accession>
<organism evidence="3 4">
    <name type="scientific">Phytophthora fragariaefolia</name>
    <dbReference type="NCBI Taxonomy" id="1490495"/>
    <lineage>
        <taxon>Eukaryota</taxon>
        <taxon>Sar</taxon>
        <taxon>Stramenopiles</taxon>
        <taxon>Oomycota</taxon>
        <taxon>Peronosporomycetes</taxon>
        <taxon>Peronosporales</taxon>
        <taxon>Peronosporaceae</taxon>
        <taxon>Phytophthora</taxon>
    </lineage>
</organism>
<proteinExistence type="predicted"/>
<feature type="region of interest" description="Disordered" evidence="1">
    <location>
        <begin position="1"/>
        <end position="48"/>
    </location>
</feature>
<name>A0A9W6X8B2_9STRA</name>
<feature type="region of interest" description="Disordered" evidence="1">
    <location>
        <begin position="1531"/>
        <end position="1555"/>
    </location>
</feature>
<keyword evidence="4" id="KW-1185">Reference proteome</keyword>
<dbReference type="SUPFAM" id="SSF56219">
    <property type="entry name" value="DNase I-like"/>
    <property type="match status" value="1"/>
</dbReference>
<protein>
    <submittedName>
        <fullName evidence="3">Unnamed protein product</fullName>
    </submittedName>
</protein>
<feature type="compositionally biased region" description="Basic and acidic residues" evidence="1">
    <location>
        <begin position="1546"/>
        <end position="1555"/>
    </location>
</feature>
<feature type="compositionally biased region" description="Basic residues" evidence="1">
    <location>
        <begin position="951"/>
        <end position="960"/>
    </location>
</feature>
<dbReference type="InterPro" id="IPR005135">
    <property type="entry name" value="Endo/exonuclease/phosphatase"/>
</dbReference>
<sequence length="1555" mass="171465">MDGAGGPQQGGRPPPPDPEGAGLSDLSGEGIRAGTTAVDEAEASITPGRRRKWKSFGANDASTQAAEELGRLRLLSTATYPLHADSALRGMTEDEAAAMEAYVSRRLDLPAPPTFLSCTATAIKRAALLAFHQEHVEASLIADVPASVRLGKHISRQSILREMVAANVPDEEGQRRMRSFIRAAQRITFDGEHTLTVVCMSRRAAAESDRATFRLRGQNIHLNLVEKHHPGICAAPLLARNYALRVLGTEPVNAVRLIQILEDVTHTAVLDVHHPGFAGHALPDNEFWTVIFSAKTCPTVLRDVLMILADGVEPVHRHFQRHPTPPCWRCLNPQHLQSRCKISDVRLATARATRQRLYEGKTQLTSPSLLPDCRDLRTLEQHLSGLDLPTASTLSKGSSDPVTLVLLEVHVPVLPEPSPAESSAARTSDPAAPIGDDSGMTVVCRRRQTAKKRDTSRNPTGSHNRPRGPPVSPVGGTSIGHAVQELAAPVDSDQARTQRPKAPPPSTNSLAAQRYHATLVAYQTLADGEDSDSDEDRDNRGAAHGTALPGPAGPPPGPLPEEGTAQHVGPGVFTHVHSPASETDPSQEPYWHDTSPAGTGVALGGVGGDVHGLPEPMADSETESDGFTLEKVMPPANAYNLNYREWIGSLSGEPISVQANRQCLFLAFYATVTNMQAKKLKLSAAKAAEADLVKQRGIDIVLANLRYDVKLRLISPKEELQRIYPAGHPPRSLEAAATMLFAHDTKMRQVSVLTPVSQTFWEGPTVLRAMAVYLREPVYVWDIGANENAYVQQYSYKTFTMDNGDTHETGVVHALTEDRIRDILEACFHHHVIPTMLLLKHTEGHFYGVQHGETFHEWHAQRGPEMRARLDKVHAQVGLAILPSAGYEPEAVEVEASYDEQALLEEMGVDFYANGSQDSVATTPQTSAARRAKVEPHSDGPSDRQTSIRRDLRHYRRGRVKPQTGGCPTSTVGPQDRRKYLRSDDVTICMSSHNVRGFGATPSARAEWLASFKRQLPNGHFDLVLLQETHIAPELATIATREHAHQWGYRVGDGASTLSYWAGDTGKAAGVGILLHPRSRVQHPRPVLEERWPPHFMAIAATLDGASIYVFNIYAPIGVQQREAYFSQLERIPVPSDVLLFVGGDVNCTQYDSRHRSVDAILPTSANPDQLQWFYDDYHTHTYIVPGKGMATSRLDRWYVNEPARLWLALIQVDHEGLRTDHKAVMLHLRSPLDPILIRKPPKVYPVLPYVKERADKLVADIIINLTTALDTGQLTAAEAADRWDVTKPEIAVGLLRVKREAREPSATGTIDNVCHWMDQHDGDDVAHLATTARITEGTVAQALRACKPGKACGPDRLGKDWCRDYSDLLVPVLTRLYRLWDIIKPEFDTLRDCSTVQWKTDDLKALGVIAGDVSLAYQVYIRRATTAADSWRMLEEQFNRNTLKNRLLITKKLHNFKMESGTWFAVHVDQFKEIVLQMEAIVAPLDETRQLVLLLGSLTDEYRMISTVFENTPKMTLAYAIQALSGVEASDESSSGQQKAFVAKESYDKRRFNG</sequence>
<feature type="compositionally biased region" description="Polar residues" evidence="1">
    <location>
        <begin position="915"/>
        <end position="928"/>
    </location>
</feature>
<evidence type="ECO:0000256" key="1">
    <source>
        <dbReference type="SAM" id="MobiDB-lite"/>
    </source>
</evidence>
<feature type="compositionally biased region" description="Acidic residues" evidence="1">
    <location>
        <begin position="527"/>
        <end position="536"/>
    </location>
</feature>
<reference evidence="3" key="1">
    <citation type="submission" date="2023-04" db="EMBL/GenBank/DDBJ databases">
        <title>Phytophthora fragariaefolia NBRC 109709.</title>
        <authorList>
            <person name="Ichikawa N."/>
            <person name="Sato H."/>
            <person name="Tonouchi N."/>
        </authorList>
    </citation>
    <scope>NUCLEOTIDE SEQUENCE</scope>
    <source>
        <strain evidence="3">NBRC 109709</strain>
    </source>
</reference>
<evidence type="ECO:0000259" key="2">
    <source>
        <dbReference type="Pfam" id="PF03372"/>
    </source>
</evidence>
<dbReference type="Gene3D" id="3.60.10.10">
    <property type="entry name" value="Endonuclease/exonuclease/phosphatase"/>
    <property type="match status" value="1"/>
</dbReference>
<gene>
    <name evidence="3" type="ORF">Pfra01_000833700</name>
</gene>
<dbReference type="GO" id="GO:0003824">
    <property type="term" value="F:catalytic activity"/>
    <property type="evidence" value="ECO:0007669"/>
    <property type="project" value="InterPro"/>
</dbReference>
<dbReference type="EMBL" id="BSXT01000743">
    <property type="protein sequence ID" value="GMF33510.1"/>
    <property type="molecule type" value="Genomic_DNA"/>
</dbReference>
<comment type="caution">
    <text evidence="3">The sequence shown here is derived from an EMBL/GenBank/DDBJ whole genome shotgun (WGS) entry which is preliminary data.</text>
</comment>
<feature type="region of interest" description="Disordered" evidence="1">
    <location>
        <begin position="416"/>
        <end position="478"/>
    </location>
</feature>
<evidence type="ECO:0000313" key="3">
    <source>
        <dbReference type="EMBL" id="GMF33510.1"/>
    </source>
</evidence>
<dbReference type="Pfam" id="PF14223">
    <property type="entry name" value="Retrotran_gag_2"/>
    <property type="match status" value="1"/>
</dbReference>
<feature type="compositionally biased region" description="Basic and acidic residues" evidence="1">
    <location>
        <begin position="932"/>
        <end position="950"/>
    </location>
</feature>
<dbReference type="OrthoDB" id="128118at2759"/>
<dbReference type="Pfam" id="PF03372">
    <property type="entry name" value="Exo_endo_phos"/>
    <property type="match status" value="1"/>
</dbReference>
<feature type="region of interest" description="Disordered" evidence="1">
    <location>
        <begin position="527"/>
        <end position="609"/>
    </location>
</feature>
<dbReference type="InterPro" id="IPR036691">
    <property type="entry name" value="Endo/exonu/phosph_ase_sf"/>
</dbReference>
<feature type="region of interest" description="Disordered" evidence="1">
    <location>
        <begin position="915"/>
        <end position="976"/>
    </location>
</feature>
<dbReference type="Proteomes" id="UP001165121">
    <property type="component" value="Unassembled WGS sequence"/>
</dbReference>
<feature type="domain" description="Endonuclease/exonuclease/phosphatase" evidence="2">
    <location>
        <begin position="992"/>
        <end position="1209"/>
    </location>
</feature>
<feature type="region of interest" description="Disordered" evidence="1">
    <location>
        <begin position="490"/>
        <end position="510"/>
    </location>
</feature>